<reference evidence="3 4" key="1">
    <citation type="submission" date="2022-06" db="EMBL/GenBank/DDBJ databases">
        <title>Haloarcula sp. a new haloarchaeum isolate from saline soil.</title>
        <authorList>
            <person name="Strakova D."/>
            <person name="Galisteo C."/>
            <person name="Sanchez-Porro C."/>
            <person name="Ventosa A."/>
        </authorList>
    </citation>
    <scope>NUCLEOTIDE SEQUENCE [LARGE SCALE GENOMIC DNA]</scope>
    <source>
        <strain evidence="3 4">S1CR25-12</strain>
    </source>
</reference>
<dbReference type="PANTHER" id="PTHR46268">
    <property type="entry name" value="STRESS RESPONSE PROTEIN NHAX"/>
    <property type="match status" value="1"/>
</dbReference>
<feature type="domain" description="UspA" evidence="2">
    <location>
        <begin position="1"/>
        <end position="140"/>
    </location>
</feature>
<dbReference type="InterPro" id="IPR006015">
    <property type="entry name" value="Universal_stress_UspA"/>
</dbReference>
<gene>
    <name evidence="3" type="ORF">NDI56_05485</name>
</gene>
<dbReference type="SUPFAM" id="SSF52402">
    <property type="entry name" value="Adenine nucleotide alpha hydrolases-like"/>
    <property type="match status" value="1"/>
</dbReference>
<evidence type="ECO:0000313" key="3">
    <source>
        <dbReference type="EMBL" id="MDS0258842.1"/>
    </source>
</evidence>
<accession>A0ABU2F989</accession>
<dbReference type="CDD" id="cd00293">
    <property type="entry name" value="USP-like"/>
    <property type="match status" value="1"/>
</dbReference>
<dbReference type="PIRSF" id="PIRSF006276">
    <property type="entry name" value="UspA"/>
    <property type="match status" value="1"/>
</dbReference>
<comment type="similarity">
    <text evidence="1">Belongs to the universal stress protein A family.</text>
</comment>
<dbReference type="PANTHER" id="PTHR46268:SF6">
    <property type="entry name" value="UNIVERSAL STRESS PROTEIN UP12"/>
    <property type="match status" value="1"/>
</dbReference>
<keyword evidence="4" id="KW-1185">Reference proteome</keyword>
<sequence length="147" mass="15723">MYGAVLVPTDGSAGTRGAVDHAIDLATRYDASLHVLYVVDARIGLARESTPEDVFEELEEQGQRAIDDVTSQAKAADLETIEGVVARGDPHRAILDYVSREDIDLVVMGTHGRTGLDHYLLGSVTEKIVRLSDVPVLTVPLAAARGS</sequence>
<dbReference type="Gene3D" id="3.40.50.620">
    <property type="entry name" value="HUPs"/>
    <property type="match status" value="1"/>
</dbReference>
<dbReference type="Proteomes" id="UP001259659">
    <property type="component" value="Unassembled WGS sequence"/>
</dbReference>
<dbReference type="Pfam" id="PF00582">
    <property type="entry name" value="Usp"/>
    <property type="match status" value="1"/>
</dbReference>
<organism evidence="3 4">
    <name type="scientific">Haloarcula saliterrae</name>
    <dbReference type="NCBI Taxonomy" id="2950534"/>
    <lineage>
        <taxon>Archaea</taxon>
        <taxon>Methanobacteriati</taxon>
        <taxon>Methanobacteriota</taxon>
        <taxon>Stenosarchaea group</taxon>
        <taxon>Halobacteria</taxon>
        <taxon>Halobacteriales</taxon>
        <taxon>Haloarculaceae</taxon>
        <taxon>Haloarcula</taxon>
    </lineage>
</organism>
<comment type="caution">
    <text evidence="3">The sequence shown here is derived from an EMBL/GenBank/DDBJ whole genome shotgun (WGS) entry which is preliminary data.</text>
</comment>
<evidence type="ECO:0000313" key="4">
    <source>
        <dbReference type="Proteomes" id="UP001259659"/>
    </source>
</evidence>
<protein>
    <submittedName>
        <fullName evidence="3">Universal stress protein</fullName>
    </submittedName>
</protein>
<dbReference type="EMBL" id="JAMQON010000001">
    <property type="protein sequence ID" value="MDS0258842.1"/>
    <property type="molecule type" value="Genomic_DNA"/>
</dbReference>
<evidence type="ECO:0000256" key="1">
    <source>
        <dbReference type="ARBA" id="ARBA00008791"/>
    </source>
</evidence>
<name>A0ABU2F989_9EURY</name>
<dbReference type="RefSeq" id="WP_310918406.1">
    <property type="nucleotide sequence ID" value="NZ_JAMQON010000001.1"/>
</dbReference>
<dbReference type="PRINTS" id="PR01438">
    <property type="entry name" value="UNVRSLSTRESS"/>
</dbReference>
<proteinExistence type="inferred from homology"/>
<dbReference type="InterPro" id="IPR006016">
    <property type="entry name" value="UspA"/>
</dbReference>
<dbReference type="InterPro" id="IPR014729">
    <property type="entry name" value="Rossmann-like_a/b/a_fold"/>
</dbReference>
<evidence type="ECO:0000259" key="2">
    <source>
        <dbReference type="Pfam" id="PF00582"/>
    </source>
</evidence>